<keyword evidence="2" id="KW-0732">Signal</keyword>
<name>A0ABT2I8I4_9SPHN</name>
<comment type="caution">
    <text evidence="3">The sequence shown here is derived from an EMBL/GenBank/DDBJ whole genome shotgun (WGS) entry which is preliminary data.</text>
</comment>
<evidence type="ECO:0008006" key="5">
    <source>
        <dbReference type="Google" id="ProtNLM"/>
    </source>
</evidence>
<feature type="chain" id="PRO_5046074648" description="RcnB family protein" evidence="2">
    <location>
        <begin position="25"/>
        <end position="339"/>
    </location>
</feature>
<evidence type="ECO:0000256" key="2">
    <source>
        <dbReference type="SAM" id="SignalP"/>
    </source>
</evidence>
<gene>
    <name evidence="3" type="ORF">NZK81_16480</name>
</gene>
<dbReference type="EMBL" id="JANZXA010000012">
    <property type="protein sequence ID" value="MCT2401146.1"/>
    <property type="molecule type" value="Genomic_DNA"/>
</dbReference>
<feature type="signal peptide" evidence="2">
    <location>
        <begin position="1"/>
        <end position="24"/>
    </location>
</feature>
<dbReference type="Proteomes" id="UP001165583">
    <property type="component" value="Unassembled WGS sequence"/>
</dbReference>
<organism evidence="3 4">
    <name type="scientific">Novosphingobium mangrovi</name>
    <name type="common">ex Huang et al. 2023</name>
    <dbReference type="NCBI Taxonomy" id="2976432"/>
    <lineage>
        <taxon>Bacteria</taxon>
        <taxon>Pseudomonadati</taxon>
        <taxon>Pseudomonadota</taxon>
        <taxon>Alphaproteobacteria</taxon>
        <taxon>Sphingomonadales</taxon>
        <taxon>Sphingomonadaceae</taxon>
        <taxon>Novosphingobium</taxon>
    </lineage>
</organism>
<keyword evidence="4" id="KW-1185">Reference proteome</keyword>
<feature type="region of interest" description="Disordered" evidence="1">
    <location>
        <begin position="24"/>
        <end position="124"/>
    </location>
</feature>
<feature type="compositionally biased region" description="Basic and acidic residues" evidence="1">
    <location>
        <begin position="29"/>
        <end position="44"/>
    </location>
</feature>
<sequence length="339" mass="37354">MRSIRVTLAGTAASLVLIAAPAAAQPGSGDHEQRAAGKVAEKPAHKAQKPGKTGEQGKAAMPEKGNARTHTATPPRPAMVSPVNPGNQPQRDTDRTNRQPEATPGRTPRPDVKRVSYTGPKGTKVVVPTNDRVHVITRKRAIDWAQIDRRASFQGCPLGLAKKYTGCTPPGLDQPPARAWMQPSWYWPNYNRDYRFRYADGYMLRLGSGTTVLSYVPLLGGALAVGQIWPTPYQSVDMPGYYDRYYDLGSANAYRYYGDTIYRVDPDTAAIQSVVALLTGNDIVIGQPMPPGYEVYNVPYGYRDQYYDTSDAMYRYSDGYIYQLDPATRLVQAAIELLG</sequence>
<reference evidence="3" key="1">
    <citation type="submission" date="2022-09" db="EMBL/GenBank/DDBJ databases">
        <title>Novosphingobium sp. Nov., a polycyclic aromatic hydrocarbon-degrading bacterium isolated form mangrove sediments in HongKong.</title>
        <authorList>
            <person name="Hu Z."/>
        </authorList>
    </citation>
    <scope>NUCLEOTIDE SEQUENCE</scope>
    <source>
        <strain evidence="3">HK4-1</strain>
    </source>
</reference>
<evidence type="ECO:0000313" key="4">
    <source>
        <dbReference type="Proteomes" id="UP001165583"/>
    </source>
</evidence>
<evidence type="ECO:0000256" key="1">
    <source>
        <dbReference type="SAM" id="MobiDB-lite"/>
    </source>
</evidence>
<dbReference type="RefSeq" id="WP_260047171.1">
    <property type="nucleotide sequence ID" value="NZ_JANZXA010000012.1"/>
</dbReference>
<accession>A0ABT2I8I4</accession>
<evidence type="ECO:0000313" key="3">
    <source>
        <dbReference type="EMBL" id="MCT2401146.1"/>
    </source>
</evidence>
<proteinExistence type="predicted"/>
<protein>
    <recommendedName>
        <fullName evidence="5">RcnB family protein</fullName>
    </recommendedName>
</protein>